<evidence type="ECO:0000256" key="2">
    <source>
        <dbReference type="ARBA" id="ARBA00022737"/>
    </source>
</evidence>
<dbReference type="PANTHER" id="PTHR46130:SF1">
    <property type="entry name" value="PAPPALYSIN-2"/>
    <property type="match status" value="1"/>
</dbReference>
<protein>
    <recommendedName>
        <fullName evidence="7">Multiple EGF-like-domain protein 3</fullName>
    </recommendedName>
</protein>
<dbReference type="RefSeq" id="WP_044244093.1">
    <property type="nucleotide sequence ID" value="NZ_ASRX01000033.1"/>
</dbReference>
<keyword evidence="6" id="KW-1185">Reference proteome</keyword>
<dbReference type="EMBL" id="ASRX01000033">
    <property type="protein sequence ID" value="EYF04499.1"/>
    <property type="molecule type" value="Genomic_DNA"/>
</dbReference>
<dbReference type="InterPro" id="IPR043543">
    <property type="entry name" value="PAPPA/PAPPA2"/>
</dbReference>
<gene>
    <name evidence="5" type="ORF">CAP_4467</name>
</gene>
<name>A0A017T5I9_9BACT</name>
<reference evidence="5 6" key="1">
    <citation type="submission" date="2013-05" db="EMBL/GenBank/DDBJ databases">
        <title>Genome assembly of Chondromyces apiculatus DSM 436.</title>
        <authorList>
            <person name="Sharma G."/>
            <person name="Khatri I."/>
            <person name="Kaur C."/>
            <person name="Mayilraj S."/>
            <person name="Subramanian S."/>
        </authorList>
    </citation>
    <scope>NUCLEOTIDE SEQUENCE [LARGE SCALE GENOMIC DNA]</scope>
    <source>
        <strain evidence="5 6">DSM 436</strain>
    </source>
</reference>
<dbReference type="STRING" id="1192034.CAP_4467"/>
<sequence>MKRPAGLLLALALAAGTSLGCAPELRLGDVCADGAVTAGEACDDGNSVPGDGCDAACAVEQGYACSGSPSTCAPICNDGFLVAGVECEGGDLGGQTCEGLQFQRGDLACNADCTFDTSACIPNEDCNNGVDDDGNGTADCADAACAGVAPCDGSGEVVCDDAQDNDHDGFLDCDDASDCQGLGMCIPGETPLGGSCQTSHECQASANDPFCIAEARFEGWTDGYCSEFCDITNDDCPAGGSCFDTGLGNGHGVCLQSCTDSAECRPGYTCNAFGVRSMCWPGLEICDNGLDDDNNGVSDCDDDKCRSFAACAQCGDGFVSSNEQCDDGGTTGGDGCAADCRLEGSSEVEPNNNCLEPGGPLGVPSVVHGTSSVSENDYYAINVPARADLRIRVHNVEPCSSYLSWSGSNCNTTQFSSCDQLDSIQYPRLKAVPQGIYYVRVRGNTSTMTDIPYTLEVSYDALCGNGVVEGSEQCDGGSNCTAFCQFPTTCGDGLIEGNEQCDDGNTQNGDGCSSTCLLLPNAEQEPNDICGQSNGLFFPDALVSGAINPAGESDYFAFLLNERADLRIETFGAGGPGTCGADTVIVLSRGSGCGEYLTENDQAYENGTYSDCSLIEASNYPVVRDLEPGNYFVRVFGYFPEQSFNYTLLVSKNVCGDGRKGGIEECDGGPDCTSDCNLITVCGDEVREGNEQCDPSDVVTCGLTCNTVRPPETDCQDLFDNSGNGLTDCEDPDDCRKLPVCTPGAGAIGGPCTAPSDCQATNEDPICFPYGNGYCSEFCNLQMNDCPTGAVCINYWGFESGAGSCMKACTTVAECGPGQFCAGNFCAP</sequence>
<dbReference type="PROSITE" id="PS51257">
    <property type="entry name" value="PROKAR_LIPOPROTEIN"/>
    <property type="match status" value="1"/>
</dbReference>
<organism evidence="5 6">
    <name type="scientific">Chondromyces apiculatus DSM 436</name>
    <dbReference type="NCBI Taxonomy" id="1192034"/>
    <lineage>
        <taxon>Bacteria</taxon>
        <taxon>Pseudomonadati</taxon>
        <taxon>Myxococcota</taxon>
        <taxon>Polyangia</taxon>
        <taxon>Polyangiales</taxon>
        <taxon>Polyangiaceae</taxon>
        <taxon>Chondromyces</taxon>
    </lineage>
</organism>
<comment type="caution">
    <text evidence="5">The sequence shown here is derived from an EMBL/GenBank/DDBJ whole genome shotgun (WGS) entry which is preliminary data.</text>
</comment>
<evidence type="ECO:0008006" key="7">
    <source>
        <dbReference type="Google" id="ProtNLM"/>
    </source>
</evidence>
<dbReference type="Proteomes" id="UP000019678">
    <property type="component" value="Unassembled WGS sequence"/>
</dbReference>
<evidence type="ECO:0000256" key="4">
    <source>
        <dbReference type="SAM" id="SignalP"/>
    </source>
</evidence>
<dbReference type="PANTHER" id="PTHR46130">
    <property type="entry name" value="LAMGL DOMAIN-CONTAINING PROTEIN"/>
    <property type="match status" value="1"/>
</dbReference>
<dbReference type="NCBIfam" id="TIGR02232">
    <property type="entry name" value="myxo_disulf_rpt"/>
    <property type="match status" value="3"/>
</dbReference>
<keyword evidence="1 4" id="KW-0732">Signal</keyword>
<dbReference type="GO" id="GO:0005615">
    <property type="term" value="C:extracellular space"/>
    <property type="evidence" value="ECO:0007669"/>
    <property type="project" value="TreeGrafter"/>
</dbReference>
<dbReference type="Pfam" id="PF13948">
    <property type="entry name" value="DUF4215"/>
    <property type="match status" value="1"/>
</dbReference>
<dbReference type="InterPro" id="IPR011936">
    <property type="entry name" value="Myxo_disulph_rpt"/>
</dbReference>
<evidence type="ECO:0000313" key="6">
    <source>
        <dbReference type="Proteomes" id="UP000019678"/>
    </source>
</evidence>
<dbReference type="GO" id="GO:0004222">
    <property type="term" value="F:metalloendopeptidase activity"/>
    <property type="evidence" value="ECO:0007669"/>
    <property type="project" value="TreeGrafter"/>
</dbReference>
<feature type="signal peptide" evidence="4">
    <location>
        <begin position="1"/>
        <end position="22"/>
    </location>
</feature>
<dbReference type="GO" id="GO:0007166">
    <property type="term" value="P:cell surface receptor signaling pathway"/>
    <property type="evidence" value="ECO:0007669"/>
    <property type="project" value="TreeGrafter"/>
</dbReference>
<feature type="chain" id="PRO_5001496916" description="Multiple EGF-like-domain protein 3" evidence="4">
    <location>
        <begin position="23"/>
        <end position="828"/>
    </location>
</feature>
<evidence type="ECO:0000256" key="1">
    <source>
        <dbReference type="ARBA" id="ARBA00022729"/>
    </source>
</evidence>
<dbReference type="GO" id="GO:0006508">
    <property type="term" value="P:proteolysis"/>
    <property type="evidence" value="ECO:0007669"/>
    <property type="project" value="TreeGrafter"/>
</dbReference>
<dbReference type="SUPFAM" id="SSF89260">
    <property type="entry name" value="Collagen-binding domain"/>
    <property type="match status" value="1"/>
</dbReference>
<proteinExistence type="predicted"/>
<evidence type="ECO:0000256" key="3">
    <source>
        <dbReference type="ARBA" id="ARBA00023157"/>
    </source>
</evidence>
<keyword evidence="3" id="KW-1015">Disulfide bond</keyword>
<dbReference type="AlphaFoldDB" id="A0A017T5I9"/>
<dbReference type="Gene3D" id="2.60.120.380">
    <property type="match status" value="2"/>
</dbReference>
<accession>A0A017T5I9</accession>
<keyword evidence="2" id="KW-0677">Repeat</keyword>
<evidence type="ECO:0000313" key="5">
    <source>
        <dbReference type="EMBL" id="EYF04499.1"/>
    </source>
</evidence>